<dbReference type="PANTHER" id="PTHR43394:SF1">
    <property type="entry name" value="ATP-BINDING CASSETTE SUB-FAMILY B MEMBER 10, MITOCHONDRIAL"/>
    <property type="match status" value="1"/>
</dbReference>
<protein>
    <submittedName>
        <fullName evidence="14">Multidrug ABC transporter ATP-binding protein</fullName>
    </submittedName>
</protein>
<dbReference type="InterPro" id="IPR011527">
    <property type="entry name" value="ABC1_TM_dom"/>
</dbReference>
<dbReference type="FunFam" id="3.40.50.300:FF:001001">
    <property type="entry name" value="Multidrug ABC transporter ATP-binding protein"/>
    <property type="match status" value="1"/>
</dbReference>
<dbReference type="GO" id="GO:0015421">
    <property type="term" value="F:ABC-type oligopeptide transporter activity"/>
    <property type="evidence" value="ECO:0007669"/>
    <property type="project" value="TreeGrafter"/>
</dbReference>
<keyword evidence="2" id="KW-0813">Transport</keyword>
<keyword evidence="4" id="KW-0997">Cell inner membrane</keyword>
<name>A0A1V3C4J2_9ACTN</name>
<dbReference type="PROSITE" id="PS50929">
    <property type="entry name" value="ABC_TM1F"/>
    <property type="match status" value="1"/>
</dbReference>
<feature type="region of interest" description="Disordered" evidence="10">
    <location>
        <begin position="1"/>
        <end position="23"/>
    </location>
</feature>
<feature type="transmembrane region" description="Helical" evidence="11">
    <location>
        <begin position="278"/>
        <end position="296"/>
    </location>
</feature>
<accession>A0A1V3C4J2</accession>
<dbReference type="Gene3D" id="1.20.1560.10">
    <property type="entry name" value="ABC transporter type 1, transmembrane domain"/>
    <property type="match status" value="1"/>
</dbReference>
<dbReference type="InterPro" id="IPR039421">
    <property type="entry name" value="Type_1_exporter"/>
</dbReference>
<dbReference type="OrthoDB" id="9806127at2"/>
<feature type="transmembrane region" description="Helical" evidence="11">
    <location>
        <begin position="189"/>
        <end position="207"/>
    </location>
</feature>
<dbReference type="CDD" id="cd07346">
    <property type="entry name" value="ABC_6TM_exporters"/>
    <property type="match status" value="1"/>
</dbReference>
<dbReference type="SUPFAM" id="SSF90123">
    <property type="entry name" value="ABC transporter transmembrane region"/>
    <property type="match status" value="1"/>
</dbReference>
<dbReference type="PANTHER" id="PTHR43394">
    <property type="entry name" value="ATP-DEPENDENT PERMEASE MDL1, MITOCHONDRIAL"/>
    <property type="match status" value="1"/>
</dbReference>
<proteinExistence type="predicted"/>
<evidence type="ECO:0000256" key="10">
    <source>
        <dbReference type="SAM" id="MobiDB-lite"/>
    </source>
</evidence>
<reference evidence="15" key="1">
    <citation type="submission" date="2016-08" db="EMBL/GenBank/DDBJ databases">
        <authorList>
            <person name="Tokovenko B."/>
            <person name="Kalinowski J."/>
        </authorList>
    </citation>
    <scope>NUCLEOTIDE SEQUENCE [LARGE SCALE GENOMIC DNA]</scope>
    <source>
        <strain evidence="15">UTMC102</strain>
    </source>
</reference>
<keyword evidence="9 11" id="KW-0472">Membrane</keyword>
<keyword evidence="6" id="KW-0547">Nucleotide-binding</keyword>
<evidence type="ECO:0000256" key="5">
    <source>
        <dbReference type="ARBA" id="ARBA00022692"/>
    </source>
</evidence>
<keyword evidence="8 11" id="KW-1133">Transmembrane helix</keyword>
<dbReference type="GO" id="GO:0005524">
    <property type="term" value="F:ATP binding"/>
    <property type="evidence" value="ECO:0007669"/>
    <property type="project" value="UniProtKB-KW"/>
</dbReference>
<sequence>MTQTADRAEPAGTAGAPREYHTTGLPVASVPTAWARLRRAGREHGTQFSVVVALYGLAALMALASPWVLGMIIDTVRAEGASSRIDVLAALIVVSLVLHAGFTLASVAASIRFGETVLAELREEFVRAVLRLPLGVVERAGTGDLVARTGRDIGHLSHTVRFSVPVMAVSAVTLVIVVAAIAVLHPALLLAWAPSLVVLWVSTRWYARRAPNGYVRELATYSELTQGVTDTVEGAHTIEALGRQARQIALNERRVGRAYAAERYTLWLRCVWYPPLEVGYMFPIALTFLVAGLLYVDGSLSLGEVATAVFLSRQMGRPVDQLLDQVDSLMMGFTSLRRLLGVELAEEPSESDAPSSGRPGEVRLEDVRFAYTDVEVLHGVDLFLRPGERLAVVGPSGAGKSTLGKLVAGVHPPTSGSVRVSGVSMSGLAPEARRGRAIMLSQESHMFRGTVVENLALALDLPEGAAEVDREHLWEALAAVDADDWVRSLPDGLDTRVGSGNAALDPARVQQLALARVVLADPDVLVLDEATSLMDPRSARHLERSLAGVLSGRTVVAIAHRLHTAHDADRIAVVEDGRISELGGHDELIARGGSYAALWHAWHGQG</sequence>
<dbReference type="RefSeq" id="WP_077692137.1">
    <property type="nucleotide sequence ID" value="NZ_MCOK01000001.1"/>
</dbReference>
<evidence type="ECO:0000256" key="9">
    <source>
        <dbReference type="ARBA" id="ARBA00023136"/>
    </source>
</evidence>
<dbReference type="SMART" id="SM00382">
    <property type="entry name" value="AAA"/>
    <property type="match status" value="1"/>
</dbReference>
<evidence type="ECO:0000256" key="1">
    <source>
        <dbReference type="ARBA" id="ARBA00004651"/>
    </source>
</evidence>
<evidence type="ECO:0000256" key="3">
    <source>
        <dbReference type="ARBA" id="ARBA00022475"/>
    </source>
</evidence>
<dbReference type="GO" id="GO:0016887">
    <property type="term" value="F:ATP hydrolysis activity"/>
    <property type="evidence" value="ECO:0007669"/>
    <property type="project" value="InterPro"/>
</dbReference>
<dbReference type="AlphaFoldDB" id="A0A1V3C4J2"/>
<dbReference type="PROSITE" id="PS50893">
    <property type="entry name" value="ABC_TRANSPORTER_2"/>
    <property type="match status" value="1"/>
</dbReference>
<evidence type="ECO:0000259" key="13">
    <source>
        <dbReference type="PROSITE" id="PS50929"/>
    </source>
</evidence>
<dbReference type="Pfam" id="PF00005">
    <property type="entry name" value="ABC_tran"/>
    <property type="match status" value="1"/>
</dbReference>
<evidence type="ECO:0000256" key="8">
    <source>
        <dbReference type="ARBA" id="ARBA00022989"/>
    </source>
</evidence>
<organism evidence="14 15">
    <name type="scientific">Nocardiopsis sinuspersici</name>
    <dbReference type="NCBI Taxonomy" id="501010"/>
    <lineage>
        <taxon>Bacteria</taxon>
        <taxon>Bacillati</taxon>
        <taxon>Actinomycetota</taxon>
        <taxon>Actinomycetes</taxon>
        <taxon>Streptosporangiales</taxon>
        <taxon>Nocardiopsidaceae</taxon>
        <taxon>Nocardiopsis</taxon>
    </lineage>
</organism>
<keyword evidence="3" id="KW-1003">Cell membrane</keyword>
<dbReference type="InterPro" id="IPR003439">
    <property type="entry name" value="ABC_transporter-like_ATP-bd"/>
</dbReference>
<evidence type="ECO:0000313" key="15">
    <source>
        <dbReference type="Proteomes" id="UP000189004"/>
    </source>
</evidence>
<dbReference type="Pfam" id="PF00664">
    <property type="entry name" value="ABC_membrane"/>
    <property type="match status" value="1"/>
</dbReference>
<gene>
    <name evidence="14" type="ORF">NOSIN_19280</name>
</gene>
<dbReference type="Proteomes" id="UP000189004">
    <property type="component" value="Unassembled WGS sequence"/>
</dbReference>
<dbReference type="SUPFAM" id="SSF52540">
    <property type="entry name" value="P-loop containing nucleoside triphosphate hydrolases"/>
    <property type="match status" value="1"/>
</dbReference>
<evidence type="ECO:0000256" key="2">
    <source>
        <dbReference type="ARBA" id="ARBA00022448"/>
    </source>
</evidence>
<feature type="transmembrane region" description="Helical" evidence="11">
    <location>
        <begin position="88"/>
        <end position="111"/>
    </location>
</feature>
<keyword evidence="5 11" id="KW-0812">Transmembrane</keyword>
<dbReference type="InterPro" id="IPR036640">
    <property type="entry name" value="ABC1_TM_sf"/>
</dbReference>
<feature type="transmembrane region" description="Helical" evidence="11">
    <location>
        <begin position="162"/>
        <end position="183"/>
    </location>
</feature>
<feature type="domain" description="ABC transporter" evidence="12">
    <location>
        <begin position="362"/>
        <end position="601"/>
    </location>
</feature>
<dbReference type="STRING" id="501010.NOSIN_19280"/>
<comment type="subcellular location">
    <subcellularLocation>
        <location evidence="1">Cell membrane</location>
        <topology evidence="1">Multi-pass membrane protein</topology>
    </subcellularLocation>
</comment>
<dbReference type="EMBL" id="MCOK01000001">
    <property type="protein sequence ID" value="OOC55704.1"/>
    <property type="molecule type" value="Genomic_DNA"/>
</dbReference>
<feature type="domain" description="ABC transmembrane type-1" evidence="13">
    <location>
        <begin position="50"/>
        <end position="331"/>
    </location>
</feature>
<evidence type="ECO:0000256" key="7">
    <source>
        <dbReference type="ARBA" id="ARBA00022840"/>
    </source>
</evidence>
<evidence type="ECO:0000256" key="6">
    <source>
        <dbReference type="ARBA" id="ARBA00022741"/>
    </source>
</evidence>
<keyword evidence="15" id="KW-1185">Reference proteome</keyword>
<keyword evidence="7 14" id="KW-0067">ATP-binding</keyword>
<dbReference type="Gene3D" id="3.40.50.300">
    <property type="entry name" value="P-loop containing nucleotide triphosphate hydrolases"/>
    <property type="match status" value="1"/>
</dbReference>
<dbReference type="GO" id="GO:0005886">
    <property type="term" value="C:plasma membrane"/>
    <property type="evidence" value="ECO:0007669"/>
    <property type="project" value="UniProtKB-SubCell"/>
</dbReference>
<evidence type="ECO:0000256" key="4">
    <source>
        <dbReference type="ARBA" id="ARBA00022519"/>
    </source>
</evidence>
<evidence type="ECO:0000256" key="11">
    <source>
        <dbReference type="SAM" id="Phobius"/>
    </source>
</evidence>
<evidence type="ECO:0000259" key="12">
    <source>
        <dbReference type="PROSITE" id="PS50893"/>
    </source>
</evidence>
<evidence type="ECO:0000313" key="14">
    <source>
        <dbReference type="EMBL" id="OOC55704.1"/>
    </source>
</evidence>
<dbReference type="InterPro" id="IPR027417">
    <property type="entry name" value="P-loop_NTPase"/>
</dbReference>
<dbReference type="InterPro" id="IPR003593">
    <property type="entry name" value="AAA+_ATPase"/>
</dbReference>
<feature type="transmembrane region" description="Helical" evidence="11">
    <location>
        <begin position="48"/>
        <end position="68"/>
    </location>
</feature>
<comment type="caution">
    <text evidence="14">The sequence shown here is derived from an EMBL/GenBank/DDBJ whole genome shotgun (WGS) entry which is preliminary data.</text>
</comment>